<name>A0A846RPS1_9MICC</name>
<evidence type="ECO:0000313" key="1">
    <source>
        <dbReference type="EMBL" id="NJC23570.1"/>
    </source>
</evidence>
<evidence type="ECO:0008006" key="3">
    <source>
        <dbReference type="Google" id="ProtNLM"/>
    </source>
</evidence>
<organism evidence="1 2">
    <name type="scientific">Arthrobacter pigmenti</name>
    <dbReference type="NCBI Taxonomy" id="271432"/>
    <lineage>
        <taxon>Bacteria</taxon>
        <taxon>Bacillati</taxon>
        <taxon>Actinomycetota</taxon>
        <taxon>Actinomycetes</taxon>
        <taxon>Micrococcales</taxon>
        <taxon>Micrococcaceae</taxon>
        <taxon>Arthrobacter</taxon>
    </lineage>
</organism>
<reference evidence="1 2" key="1">
    <citation type="submission" date="2020-03" db="EMBL/GenBank/DDBJ databases">
        <title>Sequencing the genomes of 1000 actinobacteria strains.</title>
        <authorList>
            <person name="Klenk H.-P."/>
        </authorList>
    </citation>
    <scope>NUCLEOTIDE SEQUENCE [LARGE SCALE GENOMIC DNA]</scope>
    <source>
        <strain evidence="1 2">DSM 16403</strain>
    </source>
</reference>
<dbReference type="RefSeq" id="WP_167994793.1">
    <property type="nucleotide sequence ID" value="NZ_JAATJL010000001.1"/>
</dbReference>
<keyword evidence="2" id="KW-1185">Reference proteome</keyword>
<dbReference type="EMBL" id="JAATJL010000001">
    <property type="protein sequence ID" value="NJC23570.1"/>
    <property type="molecule type" value="Genomic_DNA"/>
</dbReference>
<sequence>MFLDRPQALSDKAVLEGRRSQLATAPHIQSLEQWRADYVAARSLRIPHFDPDDAGDQARVLFVLDRPPEEVLSEQGSGFVSVDNPDSSAERCWIERDAAGLHNEVLMWNLVPFPASSPTADDRTAGAKALGSVLRLLPRLEVVLLCSDMVQQTWERHLRDRVPRVIAIKAPGVGPQALSRKTKQEELRKAVLRAKRLVG</sequence>
<dbReference type="Proteomes" id="UP000547458">
    <property type="component" value="Unassembled WGS sequence"/>
</dbReference>
<gene>
    <name evidence="1" type="ORF">BJ994_002646</name>
</gene>
<dbReference type="AlphaFoldDB" id="A0A846RPS1"/>
<proteinExistence type="predicted"/>
<protein>
    <recommendedName>
        <fullName evidence="3">Uracil-DNA glycosylase-like domain-containing protein</fullName>
    </recommendedName>
</protein>
<comment type="caution">
    <text evidence="1">The sequence shown here is derived from an EMBL/GenBank/DDBJ whole genome shotgun (WGS) entry which is preliminary data.</text>
</comment>
<evidence type="ECO:0000313" key="2">
    <source>
        <dbReference type="Proteomes" id="UP000547458"/>
    </source>
</evidence>
<accession>A0A846RPS1</accession>